<sequence>MKPKIAVTMGDPAGVGPEIALRLLAHPEVAAYCTPIVFGDALLLRRVATQLNLPMCATIIDARRGADSLRALTEPAIYDLQAIEADAVTPGQISAACGQACYDYILAAIRAAEAGHVDAISTGPINKEALRAAGVHYPGHTEIFADETDSARICMMLTSAEITCGFVTTHVGYAEVPALLTRERIVEVIQLSHEAMLRIRGRAPKMLVCGLNPHAGEHGLFGNSEEERIIAPAVAAAQAIGIDIAGPFPPDTVFLRERRATTDCVICMYHDQGHIPLKALAFDVAVNITLGLPIIRTSVDHGTAFDIAWQGKAGVTSLIEAVRLASRLATEPAESCSPELGGLA</sequence>
<reference evidence="4 5" key="1">
    <citation type="submission" date="2006-02" db="EMBL/GenBank/DDBJ databases">
        <authorList>
            <person name="Amann R."/>
            <person name="Ferriera S."/>
            <person name="Johnson J."/>
            <person name="Kravitz S."/>
            <person name="Halpern A."/>
            <person name="Remington K."/>
            <person name="Beeson K."/>
            <person name="Tran B."/>
            <person name="Rogers Y.-H."/>
            <person name="Friedman R."/>
            <person name="Venter J.C."/>
        </authorList>
    </citation>
    <scope>NUCLEOTIDE SEQUENCE [LARGE SCALE GENOMIC DNA]</scope>
    <source>
        <strain evidence="4 5">DSM 3645</strain>
    </source>
</reference>
<evidence type="ECO:0000313" key="4">
    <source>
        <dbReference type="EMBL" id="EAQ82090.1"/>
    </source>
</evidence>
<proteinExistence type="predicted"/>
<dbReference type="HOGENOM" id="CLU_040168_1_0_0"/>
<keyword evidence="3" id="KW-0520">NAD</keyword>
<organism evidence="4 5">
    <name type="scientific">Blastopirellula marina DSM 3645</name>
    <dbReference type="NCBI Taxonomy" id="314230"/>
    <lineage>
        <taxon>Bacteria</taxon>
        <taxon>Pseudomonadati</taxon>
        <taxon>Planctomycetota</taxon>
        <taxon>Planctomycetia</taxon>
        <taxon>Pirellulales</taxon>
        <taxon>Pirellulaceae</taxon>
        <taxon>Blastopirellula</taxon>
    </lineage>
</organism>
<keyword evidence="1" id="KW-0479">Metal-binding</keyword>
<dbReference type="AlphaFoldDB" id="A3ZMC1"/>
<evidence type="ECO:0000256" key="3">
    <source>
        <dbReference type="ARBA" id="ARBA00023027"/>
    </source>
</evidence>
<dbReference type="Pfam" id="PF04166">
    <property type="entry name" value="PdxA"/>
    <property type="match status" value="1"/>
</dbReference>
<dbReference type="SUPFAM" id="SSF53659">
    <property type="entry name" value="Isocitrate/Isopropylmalate dehydrogenase-like"/>
    <property type="match status" value="1"/>
</dbReference>
<dbReference type="NCBIfam" id="TIGR00557">
    <property type="entry name" value="pdxA"/>
    <property type="match status" value="1"/>
</dbReference>
<dbReference type="STRING" id="314230.DSM3645_00210"/>
<dbReference type="Proteomes" id="UP000004358">
    <property type="component" value="Unassembled WGS sequence"/>
</dbReference>
<dbReference type="GO" id="GO:0051287">
    <property type="term" value="F:NAD binding"/>
    <property type="evidence" value="ECO:0007669"/>
    <property type="project" value="InterPro"/>
</dbReference>
<comment type="caution">
    <text evidence="4">The sequence shown here is derived from an EMBL/GenBank/DDBJ whole genome shotgun (WGS) entry which is preliminary data.</text>
</comment>
<evidence type="ECO:0000313" key="5">
    <source>
        <dbReference type="Proteomes" id="UP000004358"/>
    </source>
</evidence>
<evidence type="ECO:0000256" key="1">
    <source>
        <dbReference type="ARBA" id="ARBA00022723"/>
    </source>
</evidence>
<dbReference type="InterPro" id="IPR005255">
    <property type="entry name" value="PdxA_fam"/>
</dbReference>
<dbReference type="Gene3D" id="3.40.718.10">
    <property type="entry name" value="Isopropylmalate Dehydrogenase"/>
    <property type="match status" value="1"/>
</dbReference>
<evidence type="ECO:0000256" key="2">
    <source>
        <dbReference type="ARBA" id="ARBA00023002"/>
    </source>
</evidence>
<dbReference type="GO" id="GO:0046872">
    <property type="term" value="F:metal ion binding"/>
    <property type="evidence" value="ECO:0007669"/>
    <property type="project" value="UniProtKB-KW"/>
</dbReference>
<dbReference type="PANTHER" id="PTHR30004:SF6">
    <property type="entry name" value="D-THREONATE 4-PHOSPHATE DEHYDROGENASE"/>
    <property type="match status" value="1"/>
</dbReference>
<name>A3ZMC1_9BACT</name>
<dbReference type="EMBL" id="AANZ01000002">
    <property type="protein sequence ID" value="EAQ82090.1"/>
    <property type="molecule type" value="Genomic_DNA"/>
</dbReference>
<keyword evidence="2" id="KW-0560">Oxidoreductase</keyword>
<dbReference type="PANTHER" id="PTHR30004">
    <property type="entry name" value="4-HYDROXYTHREONINE-4-PHOSPHATE DEHYDROGENASE"/>
    <property type="match status" value="1"/>
</dbReference>
<dbReference type="GO" id="GO:0016491">
    <property type="term" value="F:oxidoreductase activity"/>
    <property type="evidence" value="ECO:0007669"/>
    <property type="project" value="UniProtKB-KW"/>
</dbReference>
<gene>
    <name evidence="4" type="ORF">DSM3645_00210</name>
</gene>
<protein>
    <submittedName>
        <fullName evidence="4">Pyridoxal phosphate biosynthetic protein PdxA</fullName>
    </submittedName>
</protein>
<dbReference type="RefSeq" id="WP_002649932.1">
    <property type="nucleotide sequence ID" value="NZ_AANZ01000002.1"/>
</dbReference>
<accession>A3ZMC1</accession>